<dbReference type="InterPro" id="IPR003439">
    <property type="entry name" value="ABC_transporter-like_ATP-bd"/>
</dbReference>
<dbReference type="CDD" id="cd03293">
    <property type="entry name" value="ABC_NrtD_SsuB_transporters"/>
    <property type="match status" value="1"/>
</dbReference>
<dbReference type="Pfam" id="PF00005">
    <property type="entry name" value="ABC_tran"/>
    <property type="match status" value="1"/>
</dbReference>
<protein>
    <recommendedName>
        <fullName evidence="4">ABC-type quaternary amine transporter</fullName>
        <ecNumber evidence="4">7.6.2.9</ecNumber>
    </recommendedName>
</protein>
<evidence type="ECO:0000256" key="2">
    <source>
        <dbReference type="ARBA" id="ARBA00022741"/>
    </source>
</evidence>
<dbReference type="FunFam" id="3.40.50.300:FF:000425">
    <property type="entry name" value="Probable ABC transporter, ATP-binding subunit"/>
    <property type="match status" value="1"/>
</dbReference>
<dbReference type="PANTHER" id="PTHR42788">
    <property type="entry name" value="TAURINE IMPORT ATP-BINDING PROTEIN-RELATED"/>
    <property type="match status" value="1"/>
</dbReference>
<dbReference type="EC" id="7.6.2.9" evidence="4"/>
<dbReference type="PROSITE" id="PS00211">
    <property type="entry name" value="ABC_TRANSPORTER_1"/>
    <property type="match status" value="1"/>
</dbReference>
<sequence>MLKIRNVSKIFSDKKQALQVLTKIGLEVREGEFISLLGPSGCGKSTLLNIIAGLEKPTEGQVNINGQAVAGPGTDRVVVFQDAALFPWLNVLDNVLFGLKRLGIEKKEAKIKAKAMLKTVHLSKFLYSYPHELSGGMRQRVAIARALVMDPQVLLMDEPFGALDEQTRMMLHKELEDIFLETKKTIIFVTHNIREAVRLSDRIIVFGTRPGRVIKQFSVHATRPRQANDSNLVHLENRIMELLQVEIEKVAKEELDDGYSFSKDSIPWDPDRDLGSGI</sequence>
<proteinExistence type="predicted"/>
<reference evidence="6 7" key="1">
    <citation type="submission" date="2023-04" db="EMBL/GenBank/DDBJ databases">
        <authorList>
            <person name="Hsu D."/>
        </authorList>
    </citation>
    <scope>NUCLEOTIDE SEQUENCE [LARGE SCALE GENOMIC DNA]</scope>
    <source>
        <strain evidence="6 7">MK1</strain>
    </source>
</reference>
<organism evidence="6 7">
    <name type="scientific">Metallumcola ferriviriculae</name>
    <dbReference type="NCBI Taxonomy" id="3039180"/>
    <lineage>
        <taxon>Bacteria</taxon>
        <taxon>Bacillati</taxon>
        <taxon>Bacillota</taxon>
        <taxon>Clostridia</taxon>
        <taxon>Neomoorellales</taxon>
        <taxon>Desulfitibacteraceae</taxon>
        <taxon>Metallumcola</taxon>
    </lineage>
</organism>
<dbReference type="GO" id="GO:0005524">
    <property type="term" value="F:ATP binding"/>
    <property type="evidence" value="ECO:0007669"/>
    <property type="project" value="UniProtKB-KW"/>
</dbReference>
<accession>A0AAU0ULT2</accession>
<dbReference type="Gene3D" id="3.40.50.300">
    <property type="entry name" value="P-loop containing nucleotide triphosphate hydrolases"/>
    <property type="match status" value="1"/>
</dbReference>
<dbReference type="InterPro" id="IPR027417">
    <property type="entry name" value="P-loop_NTPase"/>
</dbReference>
<dbReference type="Proteomes" id="UP001329915">
    <property type="component" value="Chromosome"/>
</dbReference>
<gene>
    <name evidence="6" type="ORF">MFMK1_000992</name>
</gene>
<keyword evidence="2" id="KW-0547">Nucleotide-binding</keyword>
<dbReference type="PROSITE" id="PS50893">
    <property type="entry name" value="ABC_TRANSPORTER_2"/>
    <property type="match status" value="1"/>
</dbReference>
<dbReference type="SMART" id="SM00382">
    <property type="entry name" value="AAA"/>
    <property type="match status" value="1"/>
</dbReference>
<evidence type="ECO:0000256" key="4">
    <source>
        <dbReference type="ARBA" id="ARBA00066388"/>
    </source>
</evidence>
<dbReference type="InterPro" id="IPR003593">
    <property type="entry name" value="AAA+_ATPase"/>
</dbReference>
<name>A0AAU0ULT2_9FIRM</name>
<dbReference type="EMBL" id="CP121694">
    <property type="protein sequence ID" value="WRO21196.1"/>
    <property type="molecule type" value="Genomic_DNA"/>
</dbReference>
<dbReference type="KEGG" id="dbc:MFMK1_000992"/>
<evidence type="ECO:0000313" key="6">
    <source>
        <dbReference type="EMBL" id="WRO21196.1"/>
    </source>
</evidence>
<evidence type="ECO:0000259" key="5">
    <source>
        <dbReference type="PROSITE" id="PS50893"/>
    </source>
</evidence>
<evidence type="ECO:0000256" key="1">
    <source>
        <dbReference type="ARBA" id="ARBA00022448"/>
    </source>
</evidence>
<feature type="domain" description="ABC transporter" evidence="5">
    <location>
        <begin position="2"/>
        <end position="235"/>
    </location>
</feature>
<evidence type="ECO:0000256" key="3">
    <source>
        <dbReference type="ARBA" id="ARBA00022840"/>
    </source>
</evidence>
<keyword evidence="1" id="KW-0813">Transport</keyword>
<dbReference type="AlphaFoldDB" id="A0AAU0ULT2"/>
<dbReference type="SUPFAM" id="SSF52540">
    <property type="entry name" value="P-loop containing nucleoside triphosphate hydrolases"/>
    <property type="match status" value="1"/>
</dbReference>
<dbReference type="PANTHER" id="PTHR42788:SF13">
    <property type="entry name" value="ALIPHATIC SULFONATES IMPORT ATP-BINDING PROTEIN SSUB"/>
    <property type="match status" value="1"/>
</dbReference>
<dbReference type="InterPro" id="IPR050166">
    <property type="entry name" value="ABC_transporter_ATP-bind"/>
</dbReference>
<keyword evidence="3 6" id="KW-0067">ATP-binding</keyword>
<keyword evidence="7" id="KW-1185">Reference proteome</keyword>
<dbReference type="RefSeq" id="WP_366924051.1">
    <property type="nucleotide sequence ID" value="NZ_CP121694.1"/>
</dbReference>
<dbReference type="InterPro" id="IPR017871">
    <property type="entry name" value="ABC_transporter-like_CS"/>
</dbReference>
<evidence type="ECO:0000313" key="7">
    <source>
        <dbReference type="Proteomes" id="UP001329915"/>
    </source>
</evidence>
<dbReference type="GO" id="GO:0016887">
    <property type="term" value="F:ATP hydrolysis activity"/>
    <property type="evidence" value="ECO:0007669"/>
    <property type="project" value="InterPro"/>
</dbReference>
<dbReference type="GO" id="GO:0015418">
    <property type="term" value="F:ABC-type quaternary ammonium compound transporting activity"/>
    <property type="evidence" value="ECO:0007669"/>
    <property type="project" value="UniProtKB-EC"/>
</dbReference>